<keyword evidence="5" id="KW-0325">Glycoprotein</keyword>
<dbReference type="PANTHER" id="PTHR11010:SF117">
    <property type="entry name" value="SERINE PROTEASE 16"/>
    <property type="match status" value="1"/>
</dbReference>
<proteinExistence type="inferred from homology"/>
<evidence type="ECO:0000256" key="4">
    <source>
        <dbReference type="ARBA" id="ARBA00022801"/>
    </source>
</evidence>
<dbReference type="GO" id="GO:0008239">
    <property type="term" value="F:dipeptidyl-peptidase activity"/>
    <property type="evidence" value="ECO:0007669"/>
    <property type="project" value="TreeGrafter"/>
</dbReference>
<comment type="similarity">
    <text evidence="1">Belongs to the peptidase S28 family.</text>
</comment>
<keyword evidence="3 6" id="KW-0732">Signal</keyword>
<evidence type="ECO:0000256" key="2">
    <source>
        <dbReference type="ARBA" id="ARBA00022670"/>
    </source>
</evidence>
<feature type="signal peptide" evidence="6">
    <location>
        <begin position="1"/>
        <end position="24"/>
    </location>
</feature>
<dbReference type="OrthoDB" id="1735038at2759"/>
<reference evidence="7" key="1">
    <citation type="submission" date="2020-12" db="EMBL/GenBank/DDBJ databases">
        <title>Metabolic potential, ecology and presence of endohyphal bacteria is reflected in genomic diversity of Mucoromycotina.</title>
        <authorList>
            <person name="Muszewska A."/>
            <person name="Okrasinska A."/>
            <person name="Steczkiewicz K."/>
            <person name="Drgas O."/>
            <person name="Orlowska M."/>
            <person name="Perlinska-Lenart U."/>
            <person name="Aleksandrzak-Piekarczyk T."/>
            <person name="Szatraj K."/>
            <person name="Zielenkiewicz U."/>
            <person name="Pilsyk S."/>
            <person name="Malc E."/>
            <person name="Mieczkowski P."/>
            <person name="Kruszewska J.S."/>
            <person name="Biernat P."/>
            <person name="Pawlowska J."/>
        </authorList>
    </citation>
    <scope>NUCLEOTIDE SEQUENCE</scope>
    <source>
        <strain evidence="7">CBS 226.32</strain>
    </source>
</reference>
<dbReference type="Proteomes" id="UP000650833">
    <property type="component" value="Unassembled WGS sequence"/>
</dbReference>
<dbReference type="PANTHER" id="PTHR11010">
    <property type="entry name" value="PROTEASE S28 PRO-X CARBOXYPEPTIDASE-RELATED"/>
    <property type="match status" value="1"/>
</dbReference>
<protein>
    <recommendedName>
        <fullName evidence="9">Serine carboxypeptidase S28 family protein</fullName>
    </recommendedName>
</protein>
<dbReference type="SUPFAM" id="SSF53474">
    <property type="entry name" value="alpha/beta-Hydrolases"/>
    <property type="match status" value="1"/>
</dbReference>
<dbReference type="Pfam" id="PF05577">
    <property type="entry name" value="Peptidase_S28"/>
    <property type="match status" value="1"/>
</dbReference>
<sequence length="505" mass="56907">MPSKLIIFSVFAIIGSILVQCCHGLRLNGGRTLSMKSRNLFTIKPNDVKGDENLPQKYGPFVIDMPLDHFSTNGENGTTFKSRYWVNTDYYKPNGPILLTNAGEAAVDDASYVLFNSTVAQLAQRLGGIYVYMEHRFYGSSGPENFLQELSKLTAEQALADIAYLIRNIKFSDELNVPPVPKSKVIVYGCSYSGSLAAWMKDKYSDIVFASVASSAPVEAQFNFYQYFDPIIRYGSQPCINSIQKVVSTIDGILFGSDTKQVNTLKALFDAEDLYDDDFASLLSNPLAEYWQYGITATKNNFQDIICNTVFNSTTNTTAEQDLLIFASFVKSYTKSNLCKDYNNLSSCVGTHNATDIQTQMQNDPSTASWVWQTCIQFGYFQVSAPHGEPTIVSRKLTTDLFERVCQLYFPGMDLPKQPDVNQVNEEYQGWDIQLNNTIWIDGEWDSWRELSVHSEQANRKVQNGIIIPKATHCANFAGIDKNSPQYMIDIQDQQYTQLKAWLQE</sequence>
<feature type="chain" id="PRO_5034963199" description="Serine carboxypeptidase S28 family protein" evidence="6">
    <location>
        <begin position="25"/>
        <end position="505"/>
    </location>
</feature>
<dbReference type="GO" id="GO:0070008">
    <property type="term" value="F:serine-type exopeptidase activity"/>
    <property type="evidence" value="ECO:0007669"/>
    <property type="project" value="InterPro"/>
</dbReference>
<dbReference type="EMBL" id="JAEPRC010000049">
    <property type="protein sequence ID" value="KAG2212498.1"/>
    <property type="molecule type" value="Genomic_DNA"/>
</dbReference>
<evidence type="ECO:0000313" key="7">
    <source>
        <dbReference type="EMBL" id="KAG2212498.1"/>
    </source>
</evidence>
<keyword evidence="8" id="KW-1185">Reference proteome</keyword>
<keyword evidence="2" id="KW-0645">Protease</keyword>
<dbReference type="GO" id="GO:0006508">
    <property type="term" value="P:proteolysis"/>
    <property type="evidence" value="ECO:0007669"/>
    <property type="project" value="UniProtKB-KW"/>
</dbReference>
<keyword evidence="4" id="KW-0378">Hydrolase</keyword>
<dbReference type="AlphaFoldDB" id="A0A8H7VDI4"/>
<dbReference type="InterPro" id="IPR008758">
    <property type="entry name" value="Peptidase_S28"/>
</dbReference>
<evidence type="ECO:0000256" key="3">
    <source>
        <dbReference type="ARBA" id="ARBA00022729"/>
    </source>
</evidence>
<dbReference type="InterPro" id="IPR029058">
    <property type="entry name" value="AB_hydrolase_fold"/>
</dbReference>
<gene>
    <name evidence="7" type="ORF">INT46_002192</name>
</gene>
<evidence type="ECO:0000256" key="1">
    <source>
        <dbReference type="ARBA" id="ARBA00011079"/>
    </source>
</evidence>
<evidence type="ECO:0000256" key="6">
    <source>
        <dbReference type="SAM" id="SignalP"/>
    </source>
</evidence>
<dbReference type="Gene3D" id="3.40.50.1820">
    <property type="entry name" value="alpha/beta hydrolase"/>
    <property type="match status" value="2"/>
</dbReference>
<organism evidence="7 8">
    <name type="scientific">Mucor plumbeus</name>
    <dbReference type="NCBI Taxonomy" id="97098"/>
    <lineage>
        <taxon>Eukaryota</taxon>
        <taxon>Fungi</taxon>
        <taxon>Fungi incertae sedis</taxon>
        <taxon>Mucoromycota</taxon>
        <taxon>Mucoromycotina</taxon>
        <taxon>Mucoromycetes</taxon>
        <taxon>Mucorales</taxon>
        <taxon>Mucorineae</taxon>
        <taxon>Mucoraceae</taxon>
        <taxon>Mucor</taxon>
    </lineage>
</organism>
<evidence type="ECO:0000256" key="5">
    <source>
        <dbReference type="ARBA" id="ARBA00023180"/>
    </source>
</evidence>
<comment type="caution">
    <text evidence="7">The sequence shown here is derived from an EMBL/GenBank/DDBJ whole genome shotgun (WGS) entry which is preliminary data.</text>
</comment>
<evidence type="ECO:0000313" key="8">
    <source>
        <dbReference type="Proteomes" id="UP000650833"/>
    </source>
</evidence>
<accession>A0A8H7VDI4</accession>
<name>A0A8H7VDI4_9FUNG</name>
<evidence type="ECO:0008006" key="9">
    <source>
        <dbReference type="Google" id="ProtNLM"/>
    </source>
</evidence>